<dbReference type="InterPro" id="IPR026341">
    <property type="entry name" value="T9SS_type_B"/>
</dbReference>
<proteinExistence type="predicted"/>
<keyword evidence="5" id="KW-1185">Reference proteome</keyword>
<feature type="domain" description="PKD" evidence="2">
    <location>
        <begin position="737"/>
        <end position="797"/>
    </location>
</feature>
<name>A0ABP3Y528_9FLAO</name>
<organism evidence="4 5">
    <name type="scientific">Wandonia haliotis</name>
    <dbReference type="NCBI Taxonomy" id="574963"/>
    <lineage>
        <taxon>Bacteria</taxon>
        <taxon>Pseudomonadati</taxon>
        <taxon>Bacteroidota</taxon>
        <taxon>Flavobacteriia</taxon>
        <taxon>Flavobacteriales</taxon>
        <taxon>Crocinitomicaceae</taxon>
        <taxon>Wandonia</taxon>
    </lineage>
</organism>
<protein>
    <recommendedName>
        <fullName evidence="6">PKD domain-containing protein</fullName>
    </recommendedName>
</protein>
<dbReference type="InterPro" id="IPR025667">
    <property type="entry name" value="SprB_repeat"/>
</dbReference>
<dbReference type="PROSITE" id="PS50093">
    <property type="entry name" value="PKD"/>
    <property type="match status" value="2"/>
</dbReference>
<feature type="compositionally biased region" description="Low complexity" evidence="1">
    <location>
        <begin position="438"/>
        <end position="448"/>
    </location>
</feature>
<evidence type="ECO:0000259" key="2">
    <source>
        <dbReference type="PROSITE" id="PS50093"/>
    </source>
</evidence>
<evidence type="ECO:0000256" key="1">
    <source>
        <dbReference type="SAM" id="MobiDB-lite"/>
    </source>
</evidence>
<dbReference type="InterPro" id="IPR013320">
    <property type="entry name" value="ConA-like_dom_sf"/>
</dbReference>
<dbReference type="InterPro" id="IPR035986">
    <property type="entry name" value="PKD_dom_sf"/>
</dbReference>
<dbReference type="Proteomes" id="UP001501126">
    <property type="component" value="Unassembled WGS sequence"/>
</dbReference>
<dbReference type="SUPFAM" id="SSF49899">
    <property type="entry name" value="Concanavalin A-like lectins/glucanases"/>
    <property type="match status" value="1"/>
</dbReference>
<dbReference type="Pfam" id="PF13585">
    <property type="entry name" value="CHU_C"/>
    <property type="match status" value="1"/>
</dbReference>
<feature type="domain" description="PKD" evidence="2">
    <location>
        <begin position="269"/>
        <end position="321"/>
    </location>
</feature>
<feature type="region of interest" description="Disordered" evidence="1">
    <location>
        <begin position="420"/>
        <end position="448"/>
    </location>
</feature>
<dbReference type="Pfam" id="PF18911">
    <property type="entry name" value="PKD_4"/>
    <property type="match status" value="2"/>
</dbReference>
<dbReference type="EMBL" id="BAAAFH010000022">
    <property type="protein sequence ID" value="GAA0876619.1"/>
    <property type="molecule type" value="Genomic_DNA"/>
</dbReference>
<dbReference type="Gene3D" id="2.60.40.10">
    <property type="entry name" value="Immunoglobulins"/>
    <property type="match status" value="4"/>
</dbReference>
<comment type="caution">
    <text evidence="4">The sequence shown here is derived from an EMBL/GenBank/DDBJ whole genome shotgun (WGS) entry which is preliminary data.</text>
</comment>
<dbReference type="SMART" id="SM00089">
    <property type="entry name" value="PKD"/>
    <property type="match status" value="4"/>
</dbReference>
<dbReference type="NCBIfam" id="TIGR04131">
    <property type="entry name" value="Bac_Flav_CTERM"/>
    <property type="match status" value="1"/>
</dbReference>
<dbReference type="Gene3D" id="2.60.40.740">
    <property type="match status" value="2"/>
</dbReference>
<dbReference type="PROSITE" id="PS51236">
    <property type="entry name" value="TSP_CTER"/>
    <property type="match status" value="1"/>
</dbReference>
<dbReference type="InterPro" id="IPR022409">
    <property type="entry name" value="PKD/Chitinase_dom"/>
</dbReference>
<evidence type="ECO:0000313" key="5">
    <source>
        <dbReference type="Proteomes" id="UP001501126"/>
    </source>
</evidence>
<dbReference type="RefSeq" id="WP_343789832.1">
    <property type="nucleotide sequence ID" value="NZ_BAAAFH010000022.1"/>
</dbReference>
<evidence type="ECO:0000259" key="3">
    <source>
        <dbReference type="PROSITE" id="PS51236"/>
    </source>
</evidence>
<dbReference type="InterPro" id="IPR000601">
    <property type="entry name" value="PKD_dom"/>
</dbReference>
<accession>A0ABP3Y528</accession>
<dbReference type="CDD" id="cd00146">
    <property type="entry name" value="PKD"/>
    <property type="match status" value="2"/>
</dbReference>
<dbReference type="InterPro" id="IPR008859">
    <property type="entry name" value="Thrombospondin_C"/>
</dbReference>
<sequence>MIKIRITLLFLFLLTLGSYYSQLPCGQSINFNTWTQEGASSSGQWDVTPSGDAVEQNINGTGTWFVSPNNFFNILIQGSIQVNTANDDDLVGFVFGYQSPFGSLTSPTNTYVKSFVFDWKQSTQNFMGLTSFEGFALYEVDGLFDFTNIVGSGGGVVYPELWERVNSPTVTVLDTDYGNNGWNDFQQYNFQLKYTADSIIIWIDGNKIFEETGCFEPGRFGFYNHSQDDVIYSNFSYTFDYDFSISDTIICINDVADFLIGSGCLNYFPASTTFDWDFGDGNTHQGINPSHQYTTPGLYNVQLLSVDSLGCSSSAVHSLEVLPPLSINAGVNDTICGLTYQLNATTPSGNWTGSSDVLFDAPNSPNSSVTVPSAGLYTFTWTAYNAGGCAYSDSVSILFDTLTLSSSILSPTCYNEHNGEISISPTGGQPPYSFQWDNNANNQTTNPATSLSAGNYSVSVTDLLGCSVDSTFQLTAPSQFNFSVSITPSECHINNGVISIDNLNGGSPPYYFDWGNGFNTNPINSNLINGSYSVTIQDDNGCDTTINAVIPTNLFTAQIDSIRHVSCYGDSTGVISVSGPVSTETYTYTWSNLSGNPTTHTVSDLASGTYNVIVSSIDGRCSDTLQIIINEPQPMVLVTSPDTIICQTMTVPLYSSASGGTPPYTYLWDNNLGNGSSHTVSPDHTTIYQVTAIDNNGCSESDSSIVFIVTTPDIVFSVDTTVQCFSPNNQFVFYNQTPHTTTTNWNFGDQTGGIGDTTLHSYSTPGIYSVTLTVVDTNGCFSSKTDTNMVRVIANPVANFEITPNPVSILPPTVYFIDLSEGNQINSWNWYYDTTFFSQEKNPKHTFSDAVNQYMTQLIIEDLFGCKDSITKLLFIEESISIYAPNTFTPDANKFNETWQIYANGIDSNSVKIQLFNRWGEIIWESNNIHVPWDGTYAGTPVPDGTYIWTLQVKSNSSDKVYQRTGHVNVLR</sequence>
<dbReference type="Pfam" id="PF05735">
    <property type="entry name" value="TSP_C"/>
    <property type="match status" value="1"/>
</dbReference>
<dbReference type="InterPro" id="IPR013783">
    <property type="entry name" value="Ig-like_fold"/>
</dbReference>
<evidence type="ECO:0008006" key="6">
    <source>
        <dbReference type="Google" id="ProtNLM"/>
    </source>
</evidence>
<gene>
    <name evidence="4" type="ORF">GCM10009118_30290</name>
</gene>
<dbReference type="SUPFAM" id="SSF49299">
    <property type="entry name" value="PKD domain"/>
    <property type="match status" value="3"/>
</dbReference>
<evidence type="ECO:0000313" key="4">
    <source>
        <dbReference type="EMBL" id="GAA0876619.1"/>
    </source>
</evidence>
<dbReference type="Pfam" id="PF13573">
    <property type="entry name" value="SprB"/>
    <property type="match status" value="2"/>
</dbReference>
<reference evidence="5" key="1">
    <citation type="journal article" date="2019" name="Int. J. Syst. Evol. Microbiol.">
        <title>The Global Catalogue of Microorganisms (GCM) 10K type strain sequencing project: providing services to taxonomists for standard genome sequencing and annotation.</title>
        <authorList>
            <consortium name="The Broad Institute Genomics Platform"/>
            <consortium name="The Broad Institute Genome Sequencing Center for Infectious Disease"/>
            <person name="Wu L."/>
            <person name="Ma J."/>
        </authorList>
    </citation>
    <scope>NUCLEOTIDE SEQUENCE [LARGE SCALE GENOMIC DNA]</scope>
    <source>
        <strain evidence="5">JCM 16083</strain>
    </source>
</reference>
<feature type="domain" description="TSP C-terminal" evidence="3">
    <location>
        <begin position="15"/>
        <end position="244"/>
    </location>
</feature>
<dbReference type="Gene3D" id="2.60.120.200">
    <property type="match status" value="1"/>
</dbReference>